<feature type="compositionally biased region" description="Polar residues" evidence="12">
    <location>
        <begin position="161"/>
        <end position="174"/>
    </location>
</feature>
<dbReference type="STRING" id="520822.A0A151I5M1"/>
<evidence type="ECO:0000256" key="3">
    <source>
        <dbReference type="ARBA" id="ARBA00004496"/>
    </source>
</evidence>
<dbReference type="GO" id="GO:0006168">
    <property type="term" value="P:adenine salvage"/>
    <property type="evidence" value="ECO:0007669"/>
    <property type="project" value="TreeGrafter"/>
</dbReference>
<sequence>MDKNNKLQILKNAIKSYPDFPEPGIIFRDIFGVINNITALRAMKDLIMEHILFLEVDLVVGLDSRGFLFGPIISMELDKPFLPIRKKGKLPGKVIQQKYTLEYGEATFELQTEFINKGTRVLIVDDLLATGVIVTEKTTILLRYLHQQWDKKNADRKREFLSTNGDSQDDASTVRSKRPRLDLNNSL</sequence>
<reference evidence="14 15" key="1">
    <citation type="submission" date="2015-09" db="EMBL/GenBank/DDBJ databases">
        <title>Atta colombica WGS genome.</title>
        <authorList>
            <person name="Nygaard S."/>
            <person name="Hu H."/>
            <person name="Boomsma J."/>
            <person name="Zhang G."/>
        </authorList>
    </citation>
    <scope>NUCLEOTIDE SEQUENCE [LARGE SCALE GENOMIC DNA]</scope>
    <source>
        <strain evidence="14">Treedump-2</strain>
        <tissue evidence="14">Whole body</tissue>
    </source>
</reference>
<dbReference type="InterPro" id="IPR050054">
    <property type="entry name" value="UPRTase/APRTase"/>
</dbReference>
<dbReference type="SUPFAM" id="SSF53271">
    <property type="entry name" value="PRTase-like"/>
    <property type="match status" value="1"/>
</dbReference>
<feature type="region of interest" description="Disordered" evidence="12">
    <location>
        <begin position="161"/>
        <end position="187"/>
    </location>
</feature>
<dbReference type="FunFam" id="3.40.50.2020:FF:000004">
    <property type="entry name" value="Adenine phosphoribosyltransferase"/>
    <property type="match status" value="1"/>
</dbReference>
<gene>
    <name evidence="14" type="ORF">ALC53_04302</name>
</gene>
<dbReference type="InterPro" id="IPR029057">
    <property type="entry name" value="PRTase-like"/>
</dbReference>
<comment type="similarity">
    <text evidence="5">Belongs to the purine/pyrimidine phosphoribosyltransferase family.</text>
</comment>
<keyword evidence="15" id="KW-1185">Reference proteome</keyword>
<keyword evidence="10 14" id="KW-0808">Transferase</keyword>
<dbReference type="PANTHER" id="PTHR32315">
    <property type="entry name" value="ADENINE PHOSPHORIBOSYLTRANSFERASE"/>
    <property type="match status" value="1"/>
</dbReference>
<keyword evidence="9 14" id="KW-0328">Glycosyltransferase</keyword>
<dbReference type="Pfam" id="PF00156">
    <property type="entry name" value="Pribosyltran"/>
    <property type="match status" value="1"/>
</dbReference>
<dbReference type="GO" id="GO:0006166">
    <property type="term" value="P:purine ribonucleoside salvage"/>
    <property type="evidence" value="ECO:0007669"/>
    <property type="project" value="UniProtKB-KW"/>
</dbReference>
<evidence type="ECO:0000259" key="13">
    <source>
        <dbReference type="Pfam" id="PF00156"/>
    </source>
</evidence>
<organism evidence="14 15">
    <name type="scientific">Atta colombica</name>
    <dbReference type="NCBI Taxonomy" id="520822"/>
    <lineage>
        <taxon>Eukaryota</taxon>
        <taxon>Metazoa</taxon>
        <taxon>Ecdysozoa</taxon>
        <taxon>Arthropoda</taxon>
        <taxon>Hexapoda</taxon>
        <taxon>Insecta</taxon>
        <taxon>Pterygota</taxon>
        <taxon>Neoptera</taxon>
        <taxon>Endopterygota</taxon>
        <taxon>Hymenoptera</taxon>
        <taxon>Apocrita</taxon>
        <taxon>Aculeata</taxon>
        <taxon>Formicoidea</taxon>
        <taxon>Formicidae</taxon>
        <taxon>Myrmicinae</taxon>
        <taxon>Atta</taxon>
    </lineage>
</organism>
<evidence type="ECO:0000256" key="11">
    <source>
        <dbReference type="ARBA" id="ARBA00022726"/>
    </source>
</evidence>
<comment type="subcellular location">
    <subcellularLocation>
        <location evidence="3">Cytoplasm</location>
    </subcellularLocation>
</comment>
<evidence type="ECO:0000256" key="5">
    <source>
        <dbReference type="ARBA" id="ARBA00008391"/>
    </source>
</evidence>
<evidence type="ECO:0000256" key="2">
    <source>
        <dbReference type="ARBA" id="ARBA00003968"/>
    </source>
</evidence>
<evidence type="ECO:0000313" key="14">
    <source>
        <dbReference type="EMBL" id="KYM86108.1"/>
    </source>
</evidence>
<dbReference type="GO" id="GO:0044209">
    <property type="term" value="P:AMP salvage"/>
    <property type="evidence" value="ECO:0007669"/>
    <property type="project" value="TreeGrafter"/>
</dbReference>
<comment type="catalytic activity">
    <reaction evidence="1">
        <text>AMP + diphosphate = 5-phospho-alpha-D-ribose 1-diphosphate + adenine</text>
        <dbReference type="Rhea" id="RHEA:16609"/>
        <dbReference type="ChEBI" id="CHEBI:16708"/>
        <dbReference type="ChEBI" id="CHEBI:33019"/>
        <dbReference type="ChEBI" id="CHEBI:58017"/>
        <dbReference type="ChEBI" id="CHEBI:456215"/>
        <dbReference type="EC" id="2.4.2.7"/>
    </reaction>
</comment>
<dbReference type="EC" id="2.4.2.7" evidence="7"/>
<evidence type="ECO:0000256" key="12">
    <source>
        <dbReference type="SAM" id="MobiDB-lite"/>
    </source>
</evidence>
<proteinExistence type="inferred from homology"/>
<evidence type="ECO:0000256" key="10">
    <source>
        <dbReference type="ARBA" id="ARBA00022679"/>
    </source>
</evidence>
<evidence type="ECO:0000256" key="8">
    <source>
        <dbReference type="ARBA" id="ARBA00022490"/>
    </source>
</evidence>
<evidence type="ECO:0000256" key="7">
    <source>
        <dbReference type="ARBA" id="ARBA00011893"/>
    </source>
</evidence>
<dbReference type="CDD" id="cd06223">
    <property type="entry name" value="PRTases_typeI"/>
    <property type="match status" value="1"/>
</dbReference>
<comment type="function">
    <text evidence="2">Catalyzes a salvage reaction resulting in the formation of AMP, that is energically less costly than de novo synthesis.</text>
</comment>
<feature type="domain" description="Phosphoribosyltransferase" evidence="13">
    <location>
        <begin position="42"/>
        <end position="132"/>
    </location>
</feature>
<dbReference type="Proteomes" id="UP000078540">
    <property type="component" value="Unassembled WGS sequence"/>
</dbReference>
<keyword evidence="11" id="KW-0660">Purine salvage</keyword>
<evidence type="ECO:0000256" key="6">
    <source>
        <dbReference type="ARBA" id="ARBA00011738"/>
    </source>
</evidence>
<dbReference type="NCBIfam" id="NF002636">
    <property type="entry name" value="PRK02304.1-5"/>
    <property type="match status" value="1"/>
</dbReference>
<evidence type="ECO:0000313" key="15">
    <source>
        <dbReference type="Proteomes" id="UP000078540"/>
    </source>
</evidence>
<dbReference type="GO" id="GO:0002055">
    <property type="term" value="F:adenine binding"/>
    <property type="evidence" value="ECO:0007669"/>
    <property type="project" value="TreeGrafter"/>
</dbReference>
<keyword evidence="8" id="KW-0963">Cytoplasm</keyword>
<dbReference type="AlphaFoldDB" id="A0A151I5M1"/>
<dbReference type="EMBL" id="KQ976445">
    <property type="protein sequence ID" value="KYM86108.1"/>
    <property type="molecule type" value="Genomic_DNA"/>
</dbReference>
<evidence type="ECO:0000256" key="9">
    <source>
        <dbReference type="ARBA" id="ARBA00022676"/>
    </source>
</evidence>
<dbReference type="Gene3D" id="3.40.50.2020">
    <property type="match status" value="1"/>
</dbReference>
<comment type="subunit">
    <text evidence="6">Homodimer.</text>
</comment>
<protein>
    <recommendedName>
        <fullName evidence="7">adenine phosphoribosyltransferase</fullName>
        <ecNumber evidence="7">2.4.2.7</ecNumber>
    </recommendedName>
</protein>
<dbReference type="GO" id="GO:0016208">
    <property type="term" value="F:AMP binding"/>
    <property type="evidence" value="ECO:0007669"/>
    <property type="project" value="TreeGrafter"/>
</dbReference>
<dbReference type="PANTHER" id="PTHR32315:SF3">
    <property type="entry name" value="ADENINE PHOSPHORIBOSYLTRANSFERASE"/>
    <property type="match status" value="1"/>
</dbReference>
<dbReference type="GO" id="GO:0003999">
    <property type="term" value="F:adenine phosphoribosyltransferase activity"/>
    <property type="evidence" value="ECO:0007669"/>
    <property type="project" value="UniProtKB-EC"/>
</dbReference>
<evidence type="ECO:0000256" key="1">
    <source>
        <dbReference type="ARBA" id="ARBA00000868"/>
    </source>
</evidence>
<evidence type="ECO:0000256" key="4">
    <source>
        <dbReference type="ARBA" id="ARBA00004659"/>
    </source>
</evidence>
<name>A0A151I5M1_9HYME</name>
<dbReference type="GO" id="GO:0005737">
    <property type="term" value="C:cytoplasm"/>
    <property type="evidence" value="ECO:0007669"/>
    <property type="project" value="UniProtKB-SubCell"/>
</dbReference>
<dbReference type="InterPro" id="IPR000836">
    <property type="entry name" value="PRTase_dom"/>
</dbReference>
<accession>A0A151I5M1</accession>
<comment type="pathway">
    <text evidence="4">Purine metabolism; AMP biosynthesis via salvage pathway; AMP from adenine: step 1/1.</text>
</comment>